<evidence type="ECO:0000313" key="1">
    <source>
        <dbReference type="EMBL" id="OSS46994.1"/>
    </source>
</evidence>
<gene>
    <name evidence="1" type="ORF">B5807_08736</name>
</gene>
<reference evidence="1 2" key="1">
    <citation type="journal article" date="2017" name="Genome Announc.">
        <title>Genome sequence of the saprophytic ascomycete Epicoccum nigrum ICMP 19927 strain isolated from New Zealand.</title>
        <authorList>
            <person name="Fokin M."/>
            <person name="Fleetwood D."/>
            <person name="Weir B.S."/>
            <person name="Villas-Boas S.G."/>
        </authorList>
    </citation>
    <scope>NUCLEOTIDE SEQUENCE [LARGE SCALE GENOMIC DNA]</scope>
    <source>
        <strain evidence="1 2">ICMP 19927</strain>
    </source>
</reference>
<protein>
    <submittedName>
        <fullName evidence="1">Uncharacterized protein</fullName>
    </submittedName>
</protein>
<evidence type="ECO:0000313" key="2">
    <source>
        <dbReference type="Proteomes" id="UP000193240"/>
    </source>
</evidence>
<name>A0A1Y2LSX4_EPING</name>
<organism evidence="1 2">
    <name type="scientific">Epicoccum nigrum</name>
    <name type="common">Soil fungus</name>
    <name type="synonym">Epicoccum purpurascens</name>
    <dbReference type="NCBI Taxonomy" id="105696"/>
    <lineage>
        <taxon>Eukaryota</taxon>
        <taxon>Fungi</taxon>
        <taxon>Dikarya</taxon>
        <taxon>Ascomycota</taxon>
        <taxon>Pezizomycotina</taxon>
        <taxon>Dothideomycetes</taxon>
        <taxon>Pleosporomycetidae</taxon>
        <taxon>Pleosporales</taxon>
        <taxon>Pleosporineae</taxon>
        <taxon>Didymellaceae</taxon>
        <taxon>Epicoccum</taxon>
    </lineage>
</organism>
<dbReference type="Proteomes" id="UP000193240">
    <property type="component" value="Unassembled WGS sequence"/>
</dbReference>
<proteinExistence type="predicted"/>
<accession>A0A1Y2LSX4</accession>
<sequence length="603" mass="61229">MTNPVQNSFPPLLPDIVIPPVLPSQIRPSQIAPIQGLGLSAPSNLLPGPTTSALGTSPSAVGDLINGGLFTDVLTSNNIFGALPQPTDVLGALLLVTDLVETALPLVTDVLDTALPLDTNALDNVLPLRTDNLNPSIEVLDTAWPLVTEIPDNTLPSAGVSLELSAGVDVGVSLPPLPTGLAALSTDTLANPGLVSDILGALPTDNSPTEVLNNGPVAIPTNTTPNDVLQTLLPAVTEPATLPILSDVPDLVVPSEVFTDALGGVHFFSDLLNDDLPLDIASTDVLGAVQTATSDALNNILPTNLPALPIQTTIGDLLDSGVPVTDIFHALPADLAALPMGILGALPADILGPVVSAGGLLDNDAFADAFSTDVPGAVATDFFTDVSGAVRPVSEMLNGGGLAADVLAPIATNITSAAPAIIANVLSSGLLAELALSPTLPTTPDLPTGNPPLPTATMIAALPPLPSTLATLTLPSPSPGALQTGDPVLPALPSLSALPTLPAPPTNLSLQLTASFAILASGRVSTTYTYSFFDNGLVQIATVFLSPVTGPWTGTLLDGTSVGLDVEGLYIGGRIRVGYPAAYKRILQEGTGWYLPLRQVRGS</sequence>
<dbReference type="AlphaFoldDB" id="A0A1Y2LSX4"/>
<dbReference type="EMBL" id="KZ107850">
    <property type="protein sequence ID" value="OSS46994.1"/>
    <property type="molecule type" value="Genomic_DNA"/>
</dbReference>
<dbReference type="InParanoid" id="A0A1Y2LSX4"/>
<keyword evidence="2" id="KW-1185">Reference proteome</keyword>